<dbReference type="PANTHER" id="PTHR22916">
    <property type="entry name" value="GLYCOSYLTRANSFERASE"/>
    <property type="match status" value="1"/>
</dbReference>
<comment type="caution">
    <text evidence="2">The sequence shown here is derived from an EMBL/GenBank/DDBJ whole genome shotgun (WGS) entry which is preliminary data.</text>
</comment>
<dbReference type="RefSeq" id="WP_234860415.1">
    <property type="nucleotide sequence ID" value="NZ_JAKEVZ010000002.1"/>
</dbReference>
<dbReference type="InterPro" id="IPR029044">
    <property type="entry name" value="Nucleotide-diphossugar_trans"/>
</dbReference>
<sequence>MFISVIIPYYKDFDSLLLVLYSLDRQTLSPQNWEVIVVNNDPDISLVLPETLSQTYSLCVLEEHKAGSYAARNKGIAAAKGNIIAFTDSDCLPDVDWLKNAQELFSKDFKKEIGILTGPVPLFFKDPSHLTDAEIYEKYTGFTTKVYAEEGHAITANWFSYKSVLEEFGCFNDALKSNGDSELSGKISKKYPIVYRDNVLVRHPARYRTDDLVNKYRRLLGGAYTRKFKLDLKGFRWYVLDFIWKRYRFALKKLLTISSMESIPIFRVCHAVNKGVLKEYFNLVKGGDTKR</sequence>
<organism evidence="2 3">
    <name type="scientific">Mariniradius sediminis</name>
    <dbReference type="NCBI Taxonomy" id="2909237"/>
    <lineage>
        <taxon>Bacteria</taxon>
        <taxon>Pseudomonadati</taxon>
        <taxon>Bacteroidota</taxon>
        <taxon>Cytophagia</taxon>
        <taxon>Cytophagales</taxon>
        <taxon>Cyclobacteriaceae</taxon>
        <taxon>Mariniradius</taxon>
    </lineage>
</organism>
<dbReference type="Pfam" id="PF00535">
    <property type="entry name" value="Glycos_transf_2"/>
    <property type="match status" value="1"/>
</dbReference>
<dbReference type="PANTHER" id="PTHR22916:SF64">
    <property type="entry name" value="TRANSFERASE, PUTATIVE-RELATED"/>
    <property type="match status" value="1"/>
</dbReference>
<dbReference type="InterPro" id="IPR001173">
    <property type="entry name" value="Glyco_trans_2-like"/>
</dbReference>
<accession>A0ABS9BRJ9</accession>
<dbReference type="SUPFAM" id="SSF53448">
    <property type="entry name" value="Nucleotide-diphospho-sugar transferases"/>
    <property type="match status" value="1"/>
</dbReference>
<evidence type="ECO:0000259" key="1">
    <source>
        <dbReference type="Pfam" id="PF00535"/>
    </source>
</evidence>
<protein>
    <submittedName>
        <fullName evidence="2">Glycosyltransferase family 2 protein</fullName>
    </submittedName>
</protein>
<feature type="domain" description="Glycosyltransferase 2-like" evidence="1">
    <location>
        <begin position="4"/>
        <end position="109"/>
    </location>
</feature>
<dbReference type="CDD" id="cd00761">
    <property type="entry name" value="Glyco_tranf_GTA_type"/>
    <property type="match status" value="1"/>
</dbReference>
<dbReference type="EMBL" id="JAKEVZ010000002">
    <property type="protein sequence ID" value="MCF1750307.1"/>
    <property type="molecule type" value="Genomic_DNA"/>
</dbReference>
<proteinExistence type="predicted"/>
<evidence type="ECO:0000313" key="2">
    <source>
        <dbReference type="EMBL" id="MCF1750307.1"/>
    </source>
</evidence>
<dbReference type="Proteomes" id="UP001201449">
    <property type="component" value="Unassembled WGS sequence"/>
</dbReference>
<keyword evidence="3" id="KW-1185">Reference proteome</keyword>
<dbReference type="Gene3D" id="3.90.550.10">
    <property type="entry name" value="Spore Coat Polysaccharide Biosynthesis Protein SpsA, Chain A"/>
    <property type="match status" value="1"/>
</dbReference>
<reference evidence="2 3" key="1">
    <citation type="submission" date="2022-01" db="EMBL/GenBank/DDBJ databases">
        <title>Mariniradius saccharolyticus sp. nov., isolated from sediment of a river.</title>
        <authorList>
            <person name="Liu H."/>
        </authorList>
    </citation>
    <scope>NUCLEOTIDE SEQUENCE [LARGE SCALE GENOMIC DNA]</scope>
    <source>
        <strain evidence="2 3">RY-2</strain>
    </source>
</reference>
<evidence type="ECO:0000313" key="3">
    <source>
        <dbReference type="Proteomes" id="UP001201449"/>
    </source>
</evidence>
<gene>
    <name evidence="2" type="ORF">L0U89_04420</name>
</gene>
<name>A0ABS9BRJ9_9BACT</name>